<keyword evidence="13" id="KW-1185">Reference proteome</keyword>
<feature type="transmembrane region" description="Helical" evidence="11">
    <location>
        <begin position="169"/>
        <end position="191"/>
    </location>
</feature>
<sequence>MSTIPGATGPMRPDVQDTGAAHRKQGARGSLRRIRSSPAHHHEILLFLAPAVVYLSVRSFGLVVLTLLSAANDQSVSGNLYSWDAQWYLEIATNGYDGVDPSMVDGFGNRSSETPLAFFPGYPLLIRLFTVIPGLGPPGAAITATLVAGVICAYGLARLGRRISGSHGTGLLFVALFAAAPMSVVLLMPYTEAVFCALSVWALVGVLERRWLLAGLCCAAAGLVRPTAAALIAVVGLAALIAVVRRREARRSPLPWLAMLLAPSGMLAYLGWVAARTGDLNGYFELQQRGWSSAFDGGLTTLRFALETLSTDKSVLETFTVWIVLAAVVLMVLCVRHRLPWPLVLFALLVLVLDLGSDGLMYSKVRLMLPAFPLLLPVALGLSNRRTTTAVATTALLVCFGTWFGAYSLTAWPYAM</sequence>
<evidence type="ECO:0000256" key="11">
    <source>
        <dbReference type="SAM" id="Phobius"/>
    </source>
</evidence>
<keyword evidence="8 11" id="KW-1133">Transmembrane helix</keyword>
<keyword evidence="6 11" id="KW-0812">Transmembrane</keyword>
<dbReference type="EMBL" id="QPJC01000012">
    <property type="protein sequence ID" value="RCW40272.1"/>
    <property type="molecule type" value="Genomic_DNA"/>
</dbReference>
<name>A0A368VI02_9ACTN</name>
<feature type="transmembrane region" description="Helical" evidence="11">
    <location>
        <begin position="139"/>
        <end position="157"/>
    </location>
</feature>
<comment type="pathway">
    <text evidence="2">Glycolipid biosynthesis; glycosylphosphatidylinositol-anchor biosynthesis.</text>
</comment>
<protein>
    <submittedName>
        <fullName evidence="12">Dolichyl-phosphate-mannose-protein mannosyltransferase</fullName>
    </submittedName>
</protein>
<dbReference type="UniPathway" id="UPA00196"/>
<dbReference type="AlphaFoldDB" id="A0A368VI02"/>
<keyword evidence="5 12" id="KW-0808">Transferase</keyword>
<feature type="transmembrane region" description="Helical" evidence="11">
    <location>
        <begin position="367"/>
        <end position="383"/>
    </location>
</feature>
<keyword evidence="9 11" id="KW-0472">Membrane</keyword>
<keyword evidence="4 12" id="KW-0328">Glycosyltransferase</keyword>
<keyword evidence="3" id="KW-0337">GPI-anchor biosynthesis</keyword>
<evidence type="ECO:0000256" key="3">
    <source>
        <dbReference type="ARBA" id="ARBA00022502"/>
    </source>
</evidence>
<dbReference type="PANTHER" id="PTHR12468:SF2">
    <property type="entry name" value="GPI MANNOSYLTRANSFERASE 2"/>
    <property type="match status" value="1"/>
</dbReference>
<evidence type="ECO:0000256" key="4">
    <source>
        <dbReference type="ARBA" id="ARBA00022676"/>
    </source>
</evidence>
<dbReference type="GO" id="GO:0000009">
    <property type="term" value="F:alpha-1,6-mannosyltransferase activity"/>
    <property type="evidence" value="ECO:0007669"/>
    <property type="project" value="InterPro"/>
</dbReference>
<evidence type="ECO:0000313" key="12">
    <source>
        <dbReference type="EMBL" id="RCW40272.1"/>
    </source>
</evidence>
<evidence type="ECO:0000256" key="5">
    <source>
        <dbReference type="ARBA" id="ARBA00022679"/>
    </source>
</evidence>
<dbReference type="GO" id="GO:0016020">
    <property type="term" value="C:membrane"/>
    <property type="evidence" value="ECO:0007669"/>
    <property type="project" value="GOC"/>
</dbReference>
<gene>
    <name evidence="12" type="ORF">DFQ14_112154</name>
</gene>
<evidence type="ECO:0000256" key="9">
    <source>
        <dbReference type="ARBA" id="ARBA00023136"/>
    </source>
</evidence>
<dbReference type="InterPro" id="IPR007315">
    <property type="entry name" value="PIG-V/Gpi18"/>
</dbReference>
<evidence type="ECO:0000256" key="2">
    <source>
        <dbReference type="ARBA" id="ARBA00004687"/>
    </source>
</evidence>
<evidence type="ECO:0000256" key="6">
    <source>
        <dbReference type="ARBA" id="ARBA00022692"/>
    </source>
</evidence>
<comment type="caution">
    <text evidence="12">The sequence shown here is derived from an EMBL/GenBank/DDBJ whole genome shotgun (WGS) entry which is preliminary data.</text>
</comment>
<evidence type="ECO:0000256" key="1">
    <source>
        <dbReference type="ARBA" id="ARBA00004477"/>
    </source>
</evidence>
<organism evidence="12 13">
    <name type="scientific">Halopolyspora algeriensis</name>
    <dbReference type="NCBI Taxonomy" id="1500506"/>
    <lineage>
        <taxon>Bacteria</taxon>
        <taxon>Bacillati</taxon>
        <taxon>Actinomycetota</taxon>
        <taxon>Actinomycetes</taxon>
        <taxon>Actinomycetes incertae sedis</taxon>
        <taxon>Halopolyspora</taxon>
    </lineage>
</organism>
<feature type="transmembrane region" description="Helical" evidence="11">
    <location>
        <begin position="256"/>
        <end position="275"/>
    </location>
</feature>
<proteinExistence type="predicted"/>
<keyword evidence="7" id="KW-0256">Endoplasmic reticulum</keyword>
<accession>A0A368VI02</accession>
<dbReference type="GO" id="GO:0006506">
    <property type="term" value="P:GPI anchor biosynthetic process"/>
    <property type="evidence" value="ECO:0007669"/>
    <property type="project" value="UniProtKB-UniPathway"/>
</dbReference>
<evidence type="ECO:0000256" key="7">
    <source>
        <dbReference type="ARBA" id="ARBA00022824"/>
    </source>
</evidence>
<feature type="transmembrane region" description="Helical" evidence="11">
    <location>
        <begin position="395"/>
        <end position="415"/>
    </location>
</feature>
<evidence type="ECO:0000256" key="8">
    <source>
        <dbReference type="ARBA" id="ARBA00022989"/>
    </source>
</evidence>
<dbReference type="Proteomes" id="UP000253495">
    <property type="component" value="Unassembled WGS sequence"/>
</dbReference>
<reference evidence="12 13" key="1">
    <citation type="submission" date="2018-07" db="EMBL/GenBank/DDBJ databases">
        <title>Genomic Encyclopedia of Type Strains, Phase III (KMG-III): the genomes of soil and plant-associated and newly described type strains.</title>
        <authorList>
            <person name="Whitman W."/>
        </authorList>
    </citation>
    <scope>NUCLEOTIDE SEQUENCE [LARGE SCALE GENOMIC DNA]</scope>
    <source>
        <strain evidence="12 13">CECT 8575</strain>
    </source>
</reference>
<feature type="transmembrane region" description="Helical" evidence="11">
    <location>
        <begin position="343"/>
        <end position="361"/>
    </location>
</feature>
<feature type="compositionally biased region" description="Basic residues" evidence="10">
    <location>
        <begin position="21"/>
        <end position="32"/>
    </location>
</feature>
<dbReference type="GO" id="GO:0004376">
    <property type="term" value="F:GPI mannosyltransferase activity"/>
    <property type="evidence" value="ECO:0007669"/>
    <property type="project" value="InterPro"/>
</dbReference>
<evidence type="ECO:0000313" key="13">
    <source>
        <dbReference type="Proteomes" id="UP000253495"/>
    </source>
</evidence>
<comment type="subcellular location">
    <subcellularLocation>
        <location evidence="1">Endoplasmic reticulum membrane</location>
        <topology evidence="1">Multi-pass membrane protein</topology>
    </subcellularLocation>
</comment>
<dbReference type="RefSeq" id="WP_158546715.1">
    <property type="nucleotide sequence ID" value="NZ_QPJC01000012.1"/>
</dbReference>
<dbReference type="PANTHER" id="PTHR12468">
    <property type="entry name" value="GPI MANNOSYLTRANSFERASE 2"/>
    <property type="match status" value="1"/>
</dbReference>
<feature type="transmembrane region" description="Helical" evidence="11">
    <location>
        <begin position="319"/>
        <end position="336"/>
    </location>
</feature>
<feature type="region of interest" description="Disordered" evidence="10">
    <location>
        <begin position="1"/>
        <end position="32"/>
    </location>
</feature>
<feature type="transmembrane region" description="Helical" evidence="11">
    <location>
        <begin position="211"/>
        <end position="244"/>
    </location>
</feature>
<evidence type="ECO:0000256" key="10">
    <source>
        <dbReference type="SAM" id="MobiDB-lite"/>
    </source>
</evidence>